<keyword evidence="10" id="KW-0687">Ribonucleoprotein</keyword>
<dbReference type="InterPro" id="IPR002885">
    <property type="entry name" value="PPR_rpt"/>
</dbReference>
<keyword evidence="7" id="KW-0809">Transit peptide</keyword>
<dbReference type="InterPro" id="IPR055063">
    <property type="entry name" value="Rib_mS39_PPR"/>
</dbReference>
<dbReference type="GO" id="GO:0032543">
    <property type="term" value="P:mitochondrial translation"/>
    <property type="evidence" value="ECO:0007669"/>
    <property type="project" value="InterPro"/>
</dbReference>
<evidence type="ECO:0000256" key="3">
    <source>
        <dbReference type="ARBA" id="ARBA00022730"/>
    </source>
</evidence>
<organism evidence="13 14">
    <name type="scientific">Parastrongyloides trichosuri</name>
    <name type="common">Possum-specific nematode worm</name>
    <dbReference type="NCBI Taxonomy" id="131310"/>
    <lineage>
        <taxon>Eukaryota</taxon>
        <taxon>Metazoa</taxon>
        <taxon>Ecdysozoa</taxon>
        <taxon>Nematoda</taxon>
        <taxon>Chromadorea</taxon>
        <taxon>Rhabditida</taxon>
        <taxon>Tylenchina</taxon>
        <taxon>Panagrolaimomorpha</taxon>
        <taxon>Strongyloidoidea</taxon>
        <taxon>Strongyloididae</taxon>
        <taxon>Parastrongyloides</taxon>
    </lineage>
</organism>
<evidence type="ECO:0000256" key="12">
    <source>
        <dbReference type="PROSITE-ProRule" id="PRU00708"/>
    </source>
</evidence>
<evidence type="ECO:0000256" key="10">
    <source>
        <dbReference type="ARBA" id="ARBA00023274"/>
    </source>
</evidence>
<evidence type="ECO:0000256" key="11">
    <source>
        <dbReference type="ARBA" id="ARBA00035134"/>
    </source>
</evidence>
<dbReference type="GO" id="GO:0005739">
    <property type="term" value="C:mitochondrion"/>
    <property type="evidence" value="ECO:0007669"/>
    <property type="project" value="UniProtKB-SubCell"/>
</dbReference>
<evidence type="ECO:0000313" key="14">
    <source>
        <dbReference type="WBParaSite" id="PTRK_0000666900.1"/>
    </source>
</evidence>
<dbReference type="PANTHER" id="PTHR16276">
    <property type="entry name" value="PENTATRICOPEPTIDE REPEAT DOMAIN-CONTAINING PROTEIN 3"/>
    <property type="match status" value="1"/>
</dbReference>
<dbReference type="GO" id="GO:0006417">
    <property type="term" value="P:regulation of translation"/>
    <property type="evidence" value="ECO:0007669"/>
    <property type="project" value="UniProtKB-KW"/>
</dbReference>
<keyword evidence="13" id="KW-1185">Reference proteome</keyword>
<dbReference type="InterPro" id="IPR037387">
    <property type="entry name" value="PTCD3"/>
</dbReference>
<evidence type="ECO:0000256" key="9">
    <source>
        <dbReference type="ARBA" id="ARBA00023128"/>
    </source>
</evidence>
<keyword evidence="5" id="KW-0810">Translation regulation</keyword>
<evidence type="ECO:0000256" key="4">
    <source>
        <dbReference type="ARBA" id="ARBA00022737"/>
    </source>
</evidence>
<reference evidence="14" key="1">
    <citation type="submission" date="2017-02" db="UniProtKB">
        <authorList>
            <consortium name="WormBaseParasite"/>
        </authorList>
    </citation>
    <scope>IDENTIFICATION</scope>
</reference>
<keyword evidence="9" id="KW-0496">Mitochondrion</keyword>
<name>A0A0N4ZFZ1_PARTI</name>
<dbReference type="GO" id="GO:0005840">
    <property type="term" value="C:ribosome"/>
    <property type="evidence" value="ECO:0007669"/>
    <property type="project" value="UniProtKB-KW"/>
</dbReference>
<dbReference type="GO" id="GO:0043024">
    <property type="term" value="F:ribosomal small subunit binding"/>
    <property type="evidence" value="ECO:0007669"/>
    <property type="project" value="InterPro"/>
</dbReference>
<keyword evidence="6" id="KW-0694">RNA-binding</keyword>
<dbReference type="GO" id="GO:1990904">
    <property type="term" value="C:ribonucleoprotein complex"/>
    <property type="evidence" value="ECO:0007669"/>
    <property type="project" value="UniProtKB-KW"/>
</dbReference>
<comment type="subcellular location">
    <subcellularLocation>
        <location evidence="1">Mitochondrion</location>
    </subcellularLocation>
</comment>
<dbReference type="Proteomes" id="UP000038045">
    <property type="component" value="Unplaced"/>
</dbReference>
<evidence type="ECO:0000313" key="13">
    <source>
        <dbReference type="Proteomes" id="UP000038045"/>
    </source>
</evidence>
<evidence type="ECO:0000256" key="7">
    <source>
        <dbReference type="ARBA" id="ARBA00022946"/>
    </source>
</evidence>
<dbReference type="Gene3D" id="1.25.40.10">
    <property type="entry name" value="Tetratricopeptide repeat domain"/>
    <property type="match status" value="1"/>
</dbReference>
<dbReference type="STRING" id="131310.A0A0N4ZFZ1"/>
<evidence type="ECO:0000256" key="6">
    <source>
        <dbReference type="ARBA" id="ARBA00022884"/>
    </source>
</evidence>
<keyword evidence="8" id="KW-0689">Ribosomal protein</keyword>
<sequence length="547" mass="63107">MFRKPLLQFSRSCSTKISIPYAIKRTPTELLEALNTTVGVDKTAPHFSFIDDPLTIPTSDYAKRVYFQSKELGKRAARQLATEWPTLFMYDIDEPRLPVFRPTHPLSMMPLEGTEDELIKLIDAKEVKTAGDCYEKIRSKGENVSDQVQMDLFKLVVYYNENDVPLSENKEYPALRNMSDNKDSYIPWVKQSLSDLLFETIPKSSETYSIMISGLCKHTSSYSVETALKLYNEMLSNKMIPSIQAFNGLISVSSQKGTIGYLKKINELKVQPNVDTLNACIQVASKKAKFEEKLNFVQKLILEFRLANVQPNLYTYDLIINYLKPTANEKTTENFRISIAVLDQIITKLETMEEIRYENENDSNFFRSAMYLAVDANNALLVERINKVYSDKKNKVKLIAFMSEENYYYKYLVYNLLKLPLSEAGKIYLDLVPRVVSVYPDVLKIFMNRLIQTPNWRLTKRVVEDFITRGEMIFGGSSKLLIKTLTSTDVNSLSPEELLNFKETLTKCLNIWKEVAQFAQEKDAKFMTNIDDKFIEETTLKFSKYLN</sequence>
<accession>A0A0N4ZFZ1</accession>
<comment type="similarity">
    <text evidence="2">Belongs to the mitochondrion-specific ribosomal protein mS39 family.</text>
</comment>
<feature type="repeat" description="PPR" evidence="12">
    <location>
        <begin position="204"/>
        <end position="241"/>
    </location>
</feature>
<proteinExistence type="inferred from homology"/>
<dbReference type="PANTHER" id="PTHR16276:SF1">
    <property type="entry name" value="SMALL RIBOSOMAL SUBUNIT PROTEIN MS39"/>
    <property type="match status" value="1"/>
</dbReference>
<protein>
    <recommendedName>
        <fullName evidence="11">Small ribosomal subunit protein mS39</fullName>
    </recommendedName>
</protein>
<dbReference type="PROSITE" id="PS51375">
    <property type="entry name" value="PPR"/>
    <property type="match status" value="1"/>
</dbReference>
<dbReference type="WBParaSite" id="PTRK_0000666900.1">
    <property type="protein sequence ID" value="PTRK_0000666900.1"/>
    <property type="gene ID" value="PTRK_0000666900"/>
</dbReference>
<dbReference type="GO" id="GO:0019843">
    <property type="term" value="F:rRNA binding"/>
    <property type="evidence" value="ECO:0007669"/>
    <property type="project" value="UniProtKB-KW"/>
</dbReference>
<evidence type="ECO:0000256" key="5">
    <source>
        <dbReference type="ARBA" id="ARBA00022845"/>
    </source>
</evidence>
<dbReference type="Pfam" id="PF22330">
    <property type="entry name" value="Rib_mS39_PPR"/>
    <property type="match status" value="1"/>
</dbReference>
<evidence type="ECO:0000256" key="8">
    <source>
        <dbReference type="ARBA" id="ARBA00022980"/>
    </source>
</evidence>
<dbReference type="NCBIfam" id="TIGR00756">
    <property type="entry name" value="PPR"/>
    <property type="match status" value="1"/>
</dbReference>
<dbReference type="InterPro" id="IPR011990">
    <property type="entry name" value="TPR-like_helical_dom_sf"/>
</dbReference>
<keyword evidence="3" id="KW-0699">rRNA-binding</keyword>
<evidence type="ECO:0000256" key="2">
    <source>
        <dbReference type="ARBA" id="ARBA00008551"/>
    </source>
</evidence>
<evidence type="ECO:0000256" key="1">
    <source>
        <dbReference type="ARBA" id="ARBA00004173"/>
    </source>
</evidence>
<dbReference type="AlphaFoldDB" id="A0A0N4ZFZ1"/>
<keyword evidence="4" id="KW-0677">Repeat</keyword>